<name>A0A804ME05_MAIZE</name>
<evidence type="ECO:0000256" key="5">
    <source>
        <dbReference type="ARBA" id="ARBA00022771"/>
    </source>
</evidence>
<keyword evidence="4" id="KW-0479">Metal-binding</keyword>
<feature type="compositionally biased region" description="Pro residues" evidence="10">
    <location>
        <begin position="130"/>
        <end position="140"/>
    </location>
</feature>
<dbReference type="AlphaFoldDB" id="A0A804ME05"/>
<evidence type="ECO:0000256" key="8">
    <source>
        <dbReference type="ARBA" id="ARBA00023306"/>
    </source>
</evidence>
<dbReference type="EnsemblPlants" id="Zm00001eb078410_T001">
    <property type="protein sequence ID" value="Zm00001eb078410_P001"/>
    <property type="gene ID" value="Zm00001eb078410"/>
</dbReference>
<dbReference type="GO" id="GO:0005634">
    <property type="term" value="C:nucleus"/>
    <property type="evidence" value="ECO:0000318"/>
    <property type="project" value="GO_Central"/>
</dbReference>
<evidence type="ECO:0000259" key="12">
    <source>
        <dbReference type="Pfam" id="PF13880"/>
    </source>
</evidence>
<keyword evidence="7" id="KW-0539">Nucleus</keyword>
<evidence type="ECO:0000259" key="11">
    <source>
        <dbReference type="Pfam" id="PF13878"/>
    </source>
</evidence>
<dbReference type="GO" id="GO:0061733">
    <property type="term" value="F:protein-lysine-acetyltransferase activity"/>
    <property type="evidence" value="ECO:0000318"/>
    <property type="project" value="GO_Central"/>
</dbReference>
<evidence type="ECO:0000256" key="3">
    <source>
        <dbReference type="ARBA" id="ARBA00022679"/>
    </source>
</evidence>
<evidence type="ECO:0000256" key="1">
    <source>
        <dbReference type="ARBA" id="ARBA00004123"/>
    </source>
</evidence>
<dbReference type="Gramene" id="Zm00001eb078410_T001">
    <property type="protein sequence ID" value="Zm00001eb078410_P001"/>
    <property type="gene ID" value="Zm00001eb078410"/>
</dbReference>
<evidence type="ECO:0008006" key="15">
    <source>
        <dbReference type="Google" id="ProtNLM"/>
    </source>
</evidence>
<dbReference type="Proteomes" id="UP000007305">
    <property type="component" value="Chromosome 2"/>
</dbReference>
<feature type="compositionally biased region" description="Polar residues" evidence="10">
    <location>
        <begin position="382"/>
        <end position="397"/>
    </location>
</feature>
<comment type="subcellular location">
    <subcellularLocation>
        <location evidence="1">Nucleus</location>
    </subcellularLocation>
</comment>
<feature type="domain" description="N-acetyltransferase ESCO zinc-finger" evidence="11">
    <location>
        <begin position="237"/>
        <end position="275"/>
    </location>
</feature>
<evidence type="ECO:0000256" key="10">
    <source>
        <dbReference type="SAM" id="MobiDB-lite"/>
    </source>
</evidence>
<dbReference type="GO" id="GO:0008270">
    <property type="term" value="F:zinc ion binding"/>
    <property type="evidence" value="ECO:0007669"/>
    <property type="project" value="UniProtKB-KW"/>
</dbReference>
<feature type="region of interest" description="Disordered" evidence="10">
    <location>
        <begin position="1"/>
        <end position="57"/>
    </location>
</feature>
<proteinExistence type="inferred from homology"/>
<dbReference type="Pfam" id="PF13878">
    <property type="entry name" value="zf-C2H2_3"/>
    <property type="match status" value="1"/>
</dbReference>
<dbReference type="InterPro" id="IPR028009">
    <property type="entry name" value="ESCO_Acetyltransf_dom"/>
</dbReference>
<evidence type="ECO:0000256" key="7">
    <source>
        <dbReference type="ARBA" id="ARBA00023242"/>
    </source>
</evidence>
<dbReference type="GO" id="GO:0000785">
    <property type="term" value="C:chromatin"/>
    <property type="evidence" value="ECO:0000318"/>
    <property type="project" value="GO_Central"/>
</dbReference>
<dbReference type="InterPro" id="IPR028005">
    <property type="entry name" value="AcTrfase_ESCO_Znf_dom"/>
</dbReference>
<dbReference type="Pfam" id="PF13880">
    <property type="entry name" value="Acetyltransf_13"/>
    <property type="match status" value="1"/>
</dbReference>
<organism evidence="13 14">
    <name type="scientific">Zea mays</name>
    <name type="common">Maize</name>
    <dbReference type="NCBI Taxonomy" id="4577"/>
    <lineage>
        <taxon>Eukaryota</taxon>
        <taxon>Viridiplantae</taxon>
        <taxon>Streptophyta</taxon>
        <taxon>Embryophyta</taxon>
        <taxon>Tracheophyta</taxon>
        <taxon>Spermatophyta</taxon>
        <taxon>Magnoliopsida</taxon>
        <taxon>Liliopsida</taxon>
        <taxon>Poales</taxon>
        <taxon>Poaceae</taxon>
        <taxon>PACMAD clade</taxon>
        <taxon>Panicoideae</taxon>
        <taxon>Andropogonodae</taxon>
        <taxon>Andropogoneae</taxon>
        <taxon>Tripsacinae</taxon>
        <taxon>Zea</taxon>
    </lineage>
</organism>
<keyword evidence="8" id="KW-0131">Cell cycle</keyword>
<evidence type="ECO:0000256" key="9">
    <source>
        <dbReference type="ARBA" id="ARBA00023315"/>
    </source>
</evidence>
<keyword evidence="9" id="KW-0012">Acyltransferase</keyword>
<evidence type="ECO:0000256" key="4">
    <source>
        <dbReference type="ARBA" id="ARBA00022723"/>
    </source>
</evidence>
<feature type="compositionally biased region" description="Basic and acidic residues" evidence="10">
    <location>
        <begin position="163"/>
        <end position="173"/>
    </location>
</feature>
<evidence type="ECO:0000313" key="14">
    <source>
        <dbReference type="Proteomes" id="UP000007305"/>
    </source>
</evidence>
<keyword evidence="6" id="KW-0862">Zinc</keyword>
<reference evidence="13" key="2">
    <citation type="submission" date="2019-07" db="EMBL/GenBank/DDBJ databases">
        <authorList>
            <person name="Seetharam A."/>
            <person name="Woodhouse M."/>
            <person name="Cannon E."/>
        </authorList>
    </citation>
    <scope>NUCLEOTIDE SEQUENCE [LARGE SCALE GENOMIC DNA]</scope>
    <source>
        <strain evidence="13">cv. B73</strain>
    </source>
</reference>
<dbReference type="InParanoid" id="A0A804ME05"/>
<evidence type="ECO:0000256" key="6">
    <source>
        <dbReference type="ARBA" id="ARBA00022833"/>
    </source>
</evidence>
<evidence type="ECO:0000313" key="13">
    <source>
        <dbReference type="EnsemblPlants" id="Zm00001eb078410_P001"/>
    </source>
</evidence>
<comment type="similarity">
    <text evidence="2">Belongs to the acetyltransferase family. ECO subfamily.</text>
</comment>
<dbReference type="GO" id="GO:0007064">
    <property type="term" value="P:mitotic sister chromatid cohesion"/>
    <property type="evidence" value="ECO:0000318"/>
    <property type="project" value="GO_Central"/>
</dbReference>
<feature type="region of interest" description="Disordered" evidence="10">
    <location>
        <begin position="380"/>
        <end position="403"/>
    </location>
</feature>
<gene>
    <name evidence="13" type="primary">LOC100280348</name>
</gene>
<dbReference type="PANTHER" id="PTHR45884:SF2">
    <property type="entry name" value="N-ACETYLTRANSFERASE ECO"/>
    <property type="match status" value="1"/>
</dbReference>
<reference evidence="13" key="3">
    <citation type="submission" date="2021-05" db="UniProtKB">
        <authorList>
            <consortium name="EnsemblPlants"/>
        </authorList>
    </citation>
    <scope>IDENTIFICATION</scope>
    <source>
        <strain evidence="13">cv. B73</strain>
    </source>
</reference>
<dbReference type="FunCoup" id="A0A804ME05">
    <property type="interactions" value="44"/>
</dbReference>
<keyword evidence="14" id="KW-1185">Reference proteome</keyword>
<dbReference type="OrthoDB" id="428854at2759"/>
<protein>
    <recommendedName>
        <fullName evidence="15">Protein CHROMOSOME TRANSMISSION FIDELITY 7</fullName>
    </recommendedName>
</protein>
<accession>A0A804ME05</accession>
<keyword evidence="3" id="KW-0808">Transferase</keyword>
<sequence length="517" mass="56399">MNVKKSPVFASRSRTQTDQPQPVAHLPAPAASVIHSTSPLGHCRPAPARLPHRPNHPTALKLRRCGLSCSAAVAPSRPLRPRQAVHGGANCPSPVRPRPPVAAHQRTSLSSAFPRSARGAAPQQSSTRACPPPAVPPGPPSLLVGERRLAGFRVSARSSSGSNDKREKEENSWRRRSGTMQPKISAFFERQETDPDPISGDGEGNGQGNVGAATEAKRKANGCRLDGLVSKKRNYAQLHLELGQPDFVLHTCSVCGMMYARGNDEDEKVHRAYHKSYSEGVPFKGWKKETVIARSEGGDRVVLATDENSCMSKSKWYGLCKLCDVKQIWQVREVITVVEKELGFGEGKLLHKLCKVYLYISAQRIVGCLVTEPIKTGHRVIPSSTEGSPNDLPVSSTERGKNGHTLEFGSISFKREIIRRHSRSVKNKEECQDPGAILCETEAVPALCGFRAIWVAPSCRRKRIASKLMDVARKTFCEGRTLGISQFAFSPPTSSGKGLACRYCKTSAFLVYKDGPV</sequence>
<keyword evidence="5" id="KW-0863">Zinc-finger</keyword>
<feature type="region of interest" description="Disordered" evidence="10">
    <location>
        <begin position="80"/>
        <end position="215"/>
    </location>
</feature>
<evidence type="ECO:0000256" key="2">
    <source>
        <dbReference type="ARBA" id="ARBA00005816"/>
    </source>
</evidence>
<reference evidence="14" key="1">
    <citation type="submission" date="2015-12" db="EMBL/GenBank/DDBJ databases">
        <title>Update maize B73 reference genome by single molecule sequencing technologies.</title>
        <authorList>
            <consortium name="Maize Genome Sequencing Project"/>
            <person name="Ware D."/>
        </authorList>
    </citation>
    <scope>NUCLEOTIDE SEQUENCE [LARGE SCALE GENOMIC DNA]</scope>
    <source>
        <strain evidence="14">cv. B73</strain>
    </source>
</reference>
<feature type="domain" description="N-acetyltransferase ESCO acetyl-transferase" evidence="12">
    <location>
        <begin position="444"/>
        <end position="512"/>
    </location>
</feature>
<dbReference type="PANTHER" id="PTHR45884">
    <property type="entry name" value="N-ACETYLTRANSFERASE ECO"/>
    <property type="match status" value="1"/>
</dbReference>